<keyword evidence="1" id="KW-0812">Transmembrane</keyword>
<keyword evidence="1" id="KW-0472">Membrane</keyword>
<reference evidence="2 3" key="1">
    <citation type="journal article" date="2016" name="Nat. Commun.">
        <title>Thousands of microbial genomes shed light on interconnected biogeochemical processes in an aquifer system.</title>
        <authorList>
            <person name="Anantharaman K."/>
            <person name="Brown C.T."/>
            <person name="Hug L.A."/>
            <person name="Sharon I."/>
            <person name="Castelle C.J."/>
            <person name="Probst A.J."/>
            <person name="Thomas B.C."/>
            <person name="Singh A."/>
            <person name="Wilkins M.J."/>
            <person name="Karaoz U."/>
            <person name="Brodie E.L."/>
            <person name="Williams K.H."/>
            <person name="Hubbard S.S."/>
            <person name="Banfield J.F."/>
        </authorList>
    </citation>
    <scope>NUCLEOTIDE SEQUENCE [LARGE SCALE GENOMIC DNA]</scope>
</reference>
<dbReference type="EMBL" id="MFID01000009">
    <property type="protein sequence ID" value="OGF81522.1"/>
    <property type="molecule type" value="Genomic_DNA"/>
</dbReference>
<evidence type="ECO:0000256" key="1">
    <source>
        <dbReference type="SAM" id="Phobius"/>
    </source>
</evidence>
<name>A0A1F5X0V9_9BACT</name>
<dbReference type="Proteomes" id="UP000178114">
    <property type="component" value="Unassembled WGS sequence"/>
</dbReference>
<sequence length="82" mass="9278">MNFNFAVKINIKSRNFETNFYMIIMVLVSSFVAIWIYAFASDTLSEDTINSTTGFNILRPRLTEEVISASVPNPSPKPSIKQ</sequence>
<proteinExistence type="predicted"/>
<feature type="transmembrane region" description="Helical" evidence="1">
    <location>
        <begin position="20"/>
        <end position="40"/>
    </location>
</feature>
<comment type="caution">
    <text evidence="2">The sequence shown here is derived from an EMBL/GenBank/DDBJ whole genome shotgun (WGS) entry which is preliminary data.</text>
</comment>
<dbReference type="AlphaFoldDB" id="A0A1F5X0V9"/>
<organism evidence="2 3">
    <name type="scientific">Candidatus Giovannonibacteria bacterium RIFCSPLOWO2_01_FULL_45_34</name>
    <dbReference type="NCBI Taxonomy" id="1798351"/>
    <lineage>
        <taxon>Bacteria</taxon>
        <taxon>Candidatus Giovannoniibacteriota</taxon>
    </lineage>
</organism>
<gene>
    <name evidence="2" type="ORF">A2930_03810</name>
</gene>
<protein>
    <submittedName>
        <fullName evidence="2">Uncharacterized protein</fullName>
    </submittedName>
</protein>
<accession>A0A1F5X0V9</accession>
<dbReference type="STRING" id="1798351.A2930_03810"/>
<keyword evidence="1" id="KW-1133">Transmembrane helix</keyword>
<evidence type="ECO:0000313" key="2">
    <source>
        <dbReference type="EMBL" id="OGF81522.1"/>
    </source>
</evidence>
<evidence type="ECO:0000313" key="3">
    <source>
        <dbReference type="Proteomes" id="UP000178114"/>
    </source>
</evidence>